<feature type="transmembrane region" description="Helical" evidence="7">
    <location>
        <begin position="85"/>
        <end position="104"/>
    </location>
</feature>
<keyword evidence="2" id="KW-0813">Transport</keyword>
<feature type="transmembrane region" description="Helical" evidence="7">
    <location>
        <begin position="337"/>
        <end position="356"/>
    </location>
</feature>
<evidence type="ECO:0000256" key="5">
    <source>
        <dbReference type="ARBA" id="ARBA00022989"/>
    </source>
</evidence>
<feature type="transmembrane region" description="Helical" evidence="7">
    <location>
        <begin position="230"/>
        <end position="251"/>
    </location>
</feature>
<feature type="transmembrane region" description="Helical" evidence="7">
    <location>
        <begin position="362"/>
        <end position="387"/>
    </location>
</feature>
<feature type="transmembrane region" description="Helical" evidence="7">
    <location>
        <begin position="205"/>
        <end position="224"/>
    </location>
</feature>
<feature type="transmembrane region" description="Helical" evidence="7">
    <location>
        <begin position="110"/>
        <end position="131"/>
    </location>
</feature>
<evidence type="ECO:0000259" key="8">
    <source>
        <dbReference type="PROSITE" id="PS50850"/>
    </source>
</evidence>
<feature type="transmembrane region" description="Helical" evidence="7">
    <location>
        <begin position="20"/>
        <end position="41"/>
    </location>
</feature>
<dbReference type="CDD" id="cd17321">
    <property type="entry name" value="MFS_MMR_MDR_like"/>
    <property type="match status" value="1"/>
</dbReference>
<feature type="transmembrane region" description="Helical" evidence="7">
    <location>
        <begin position="475"/>
        <end position="499"/>
    </location>
</feature>
<gene>
    <name evidence="9" type="ORF">GY22_08550</name>
</gene>
<feature type="transmembrane region" description="Helical" evidence="7">
    <location>
        <begin position="272"/>
        <end position="297"/>
    </location>
</feature>
<keyword evidence="5 7" id="KW-1133">Transmembrane helix</keyword>
<evidence type="ECO:0000256" key="7">
    <source>
        <dbReference type="SAM" id="Phobius"/>
    </source>
</evidence>
<organism evidence="9 10">
    <name type="scientific">Kocuria rosea subsp. polaris</name>
    <dbReference type="NCBI Taxonomy" id="136273"/>
    <lineage>
        <taxon>Bacteria</taxon>
        <taxon>Bacillati</taxon>
        <taxon>Actinomycetota</taxon>
        <taxon>Actinomycetes</taxon>
        <taxon>Micrococcales</taxon>
        <taxon>Micrococcaceae</taxon>
        <taxon>Kocuria</taxon>
    </lineage>
</organism>
<keyword evidence="6 7" id="KW-0472">Membrane</keyword>
<dbReference type="SUPFAM" id="SSF103473">
    <property type="entry name" value="MFS general substrate transporter"/>
    <property type="match status" value="1"/>
</dbReference>
<dbReference type="OrthoDB" id="9781469at2"/>
<keyword evidence="3" id="KW-1003">Cell membrane</keyword>
<sequence>MLSPAPDVPVRAGAREWAALVVLMLPVLLISVDNTVLNFALPEISRELRPTGTQLLWMVDAYPLVLAGLLVPMGALGDRVGRRRLLLVGSTGFAAVSALAAFAPTGEALVAARALLGLFGSMLMPATLSLLRNIFHDPTQRRAAIAVWATGFSAGGILGPVVGGFLLQHFWWGSVLLLAVPVLLPLLVLAPVLVPESRNPAPGPVDVPSAALIMTAMVALVHGIKDLGGHGPSAGVLAAAVLAVAAGTLFVRRQLRSPVPMLDLRLFRHAPFTGGLLNNLVASTTFIGFLFFVSQYLQLVEGLPPLEAGLALLPGAVVTIVSGLLVVHVVGVVPPALVLGGGLLVMASGFLLVLLGDLSGGAVLVVALVVIGLGSGAAQTIAGDLILTEVAPEQAGAASAISETAYELGAGLGVAVLGTAVTATYAARVEVPPGLDPGQAATASETLGGAVDVAAALDPDASGELLASSVAAFEAGVHLSAGIGAALLAGTAVAVGLLLRRVPRLRRR</sequence>
<feature type="transmembrane region" description="Helical" evidence="7">
    <location>
        <begin position="171"/>
        <end position="193"/>
    </location>
</feature>
<evidence type="ECO:0000256" key="6">
    <source>
        <dbReference type="ARBA" id="ARBA00023136"/>
    </source>
</evidence>
<evidence type="ECO:0000313" key="9">
    <source>
        <dbReference type="EMBL" id="KHD97734.1"/>
    </source>
</evidence>
<dbReference type="GO" id="GO:0022857">
    <property type="term" value="F:transmembrane transporter activity"/>
    <property type="evidence" value="ECO:0007669"/>
    <property type="project" value="InterPro"/>
</dbReference>
<evidence type="ECO:0000256" key="2">
    <source>
        <dbReference type="ARBA" id="ARBA00022448"/>
    </source>
</evidence>
<dbReference type="InterPro" id="IPR036259">
    <property type="entry name" value="MFS_trans_sf"/>
</dbReference>
<feature type="domain" description="Major facilitator superfamily (MFS) profile" evidence="8">
    <location>
        <begin position="19"/>
        <end position="508"/>
    </location>
</feature>
<dbReference type="Proteomes" id="UP000030466">
    <property type="component" value="Unassembled WGS sequence"/>
</dbReference>
<accession>A0A0A6VV55</accession>
<evidence type="ECO:0000256" key="3">
    <source>
        <dbReference type="ARBA" id="ARBA00022475"/>
    </source>
</evidence>
<evidence type="ECO:0000313" key="10">
    <source>
        <dbReference type="Proteomes" id="UP000030466"/>
    </source>
</evidence>
<dbReference type="PANTHER" id="PTHR42718">
    <property type="entry name" value="MAJOR FACILITATOR SUPERFAMILY MULTIDRUG TRANSPORTER MFSC"/>
    <property type="match status" value="1"/>
</dbReference>
<dbReference type="AlphaFoldDB" id="A0A0A6VV55"/>
<dbReference type="PROSITE" id="PS50850">
    <property type="entry name" value="MFS"/>
    <property type="match status" value="1"/>
</dbReference>
<protein>
    <submittedName>
        <fullName evidence="9">MFS transporter</fullName>
    </submittedName>
</protein>
<dbReference type="PANTHER" id="PTHR42718:SF47">
    <property type="entry name" value="METHYL VIOLOGEN RESISTANCE PROTEIN SMVA"/>
    <property type="match status" value="1"/>
</dbReference>
<feature type="transmembrane region" description="Helical" evidence="7">
    <location>
        <begin position="408"/>
        <end position="427"/>
    </location>
</feature>
<evidence type="ECO:0000256" key="1">
    <source>
        <dbReference type="ARBA" id="ARBA00004651"/>
    </source>
</evidence>
<proteinExistence type="predicted"/>
<evidence type="ECO:0000256" key="4">
    <source>
        <dbReference type="ARBA" id="ARBA00022692"/>
    </source>
</evidence>
<dbReference type="EMBL" id="JSUH01000006">
    <property type="protein sequence ID" value="KHD97734.1"/>
    <property type="molecule type" value="Genomic_DNA"/>
</dbReference>
<dbReference type="GO" id="GO:0005886">
    <property type="term" value="C:plasma membrane"/>
    <property type="evidence" value="ECO:0007669"/>
    <property type="project" value="UniProtKB-SubCell"/>
</dbReference>
<name>A0A0A6VV55_KOCRO</name>
<comment type="subcellular location">
    <subcellularLocation>
        <location evidence="1">Cell membrane</location>
        <topology evidence="1">Multi-pass membrane protein</topology>
    </subcellularLocation>
</comment>
<dbReference type="RefSeq" id="WP_035926093.1">
    <property type="nucleotide sequence ID" value="NZ_JSUH01000006.1"/>
</dbReference>
<keyword evidence="10" id="KW-1185">Reference proteome</keyword>
<dbReference type="InterPro" id="IPR011701">
    <property type="entry name" value="MFS"/>
</dbReference>
<dbReference type="InterPro" id="IPR020846">
    <property type="entry name" value="MFS_dom"/>
</dbReference>
<dbReference type="Gene3D" id="1.20.1250.20">
    <property type="entry name" value="MFS general substrate transporter like domains"/>
    <property type="match status" value="1"/>
</dbReference>
<keyword evidence="4 7" id="KW-0812">Transmembrane</keyword>
<feature type="transmembrane region" description="Helical" evidence="7">
    <location>
        <begin position="143"/>
        <end position="165"/>
    </location>
</feature>
<reference evidence="9 10" key="1">
    <citation type="journal article" date="2003" name="Int. J. Syst. Evol. Microbiol.">
        <title>Kocuria polaris sp. nov., an orange-pigmented psychrophilic bacterium isolated from an Antarctic cyanobacterial mat sample.</title>
        <authorList>
            <person name="Reddy G.S."/>
            <person name="Prakash J.S."/>
            <person name="Prabahar V."/>
            <person name="Matsumoto G.I."/>
            <person name="Stackebrandt E."/>
            <person name="Shivaji S."/>
        </authorList>
    </citation>
    <scope>NUCLEOTIDE SEQUENCE [LARGE SCALE GENOMIC DNA]</scope>
    <source>
        <strain evidence="9 10">CMS 76or</strain>
    </source>
</reference>
<dbReference type="Pfam" id="PF07690">
    <property type="entry name" value="MFS_1"/>
    <property type="match status" value="1"/>
</dbReference>
<comment type="caution">
    <text evidence="9">The sequence shown here is derived from an EMBL/GenBank/DDBJ whole genome shotgun (WGS) entry which is preliminary data.</text>
</comment>
<feature type="transmembrane region" description="Helical" evidence="7">
    <location>
        <begin position="61"/>
        <end position="78"/>
    </location>
</feature>
<feature type="transmembrane region" description="Helical" evidence="7">
    <location>
        <begin position="309"/>
        <end position="330"/>
    </location>
</feature>